<organism evidence="8 9">
    <name type="scientific">Mesorhizobium zhangyense</name>
    <dbReference type="NCBI Taxonomy" id="1776730"/>
    <lineage>
        <taxon>Bacteria</taxon>
        <taxon>Pseudomonadati</taxon>
        <taxon>Pseudomonadota</taxon>
        <taxon>Alphaproteobacteria</taxon>
        <taxon>Hyphomicrobiales</taxon>
        <taxon>Phyllobacteriaceae</taxon>
        <taxon>Mesorhizobium</taxon>
    </lineage>
</organism>
<dbReference type="GO" id="GO:0005886">
    <property type="term" value="C:plasma membrane"/>
    <property type="evidence" value="ECO:0007669"/>
    <property type="project" value="UniProtKB-SubCell"/>
</dbReference>
<dbReference type="Pfam" id="PF01478">
    <property type="entry name" value="Peptidase_A24"/>
    <property type="match status" value="1"/>
</dbReference>
<keyword evidence="5 6" id="KW-0472">Membrane</keyword>
<accession>A0A7C9R833</accession>
<evidence type="ECO:0000259" key="7">
    <source>
        <dbReference type="Pfam" id="PF01478"/>
    </source>
</evidence>
<keyword evidence="4 6" id="KW-1133">Transmembrane helix</keyword>
<dbReference type="EMBL" id="JAAKZG010000006">
    <property type="protein sequence ID" value="NGN42502.1"/>
    <property type="molecule type" value="Genomic_DNA"/>
</dbReference>
<feature type="domain" description="Prepilin type IV endopeptidase peptidase" evidence="7">
    <location>
        <begin position="9"/>
        <end position="113"/>
    </location>
</feature>
<evidence type="ECO:0000256" key="3">
    <source>
        <dbReference type="ARBA" id="ARBA00022692"/>
    </source>
</evidence>
<keyword evidence="3 6" id="KW-0812">Transmembrane</keyword>
<feature type="transmembrane region" description="Helical" evidence="6">
    <location>
        <begin position="141"/>
        <end position="160"/>
    </location>
</feature>
<proteinExistence type="predicted"/>
<sequence length="173" mass="17994">MLEALIFVVFPFCMLFAAISDMLSMTIANTVSIVLVVVFAIVAPLTGMDWSAYGLHFAAGGIVLLVTFGLFALGGMGGGDAKLLAATALWMGLSTHLVEYLVISAFLGGLLTIAILSFRASGLALFSSRNIFLRNFADKSVGVPYGIALGLGGLIAYPGSPLMVWALGQLAAK</sequence>
<keyword evidence="2" id="KW-1003">Cell membrane</keyword>
<feature type="transmembrane region" description="Helical" evidence="6">
    <location>
        <begin position="97"/>
        <end position="120"/>
    </location>
</feature>
<comment type="caution">
    <text evidence="8">The sequence shown here is derived from an EMBL/GenBank/DDBJ whole genome shotgun (WGS) entry which is preliminary data.</text>
</comment>
<dbReference type="InterPro" id="IPR000045">
    <property type="entry name" value="Prepilin_IV_endopep_pep"/>
</dbReference>
<dbReference type="PANTHER" id="PTHR36506:SF1">
    <property type="entry name" value="PREFLAGELLIN PEPTIDASE"/>
    <property type="match status" value="1"/>
</dbReference>
<evidence type="ECO:0000313" key="9">
    <source>
        <dbReference type="Proteomes" id="UP000481252"/>
    </source>
</evidence>
<evidence type="ECO:0000256" key="5">
    <source>
        <dbReference type="ARBA" id="ARBA00023136"/>
    </source>
</evidence>
<gene>
    <name evidence="8" type="ORF">G6N74_15645</name>
</gene>
<dbReference type="PANTHER" id="PTHR36506">
    <property type="entry name" value="PREFLAGELLIN PEPTIDASE"/>
    <property type="match status" value="1"/>
</dbReference>
<feature type="transmembrane region" description="Helical" evidence="6">
    <location>
        <begin position="57"/>
        <end position="77"/>
    </location>
</feature>
<evidence type="ECO:0000313" key="8">
    <source>
        <dbReference type="EMBL" id="NGN42502.1"/>
    </source>
</evidence>
<reference evidence="8 9" key="1">
    <citation type="submission" date="2020-02" db="EMBL/GenBank/DDBJ databases">
        <title>Genome sequence of the type strain CGMCC 1.15528 of Mesorhizobium zhangyense.</title>
        <authorList>
            <person name="Gao J."/>
            <person name="Sun J."/>
        </authorList>
    </citation>
    <scope>NUCLEOTIDE SEQUENCE [LARGE SCALE GENOMIC DNA]</scope>
    <source>
        <strain evidence="8 9">CGMCC 1.15528</strain>
    </source>
</reference>
<dbReference type="RefSeq" id="WP_165118892.1">
    <property type="nucleotide sequence ID" value="NZ_JAAKZG010000006.1"/>
</dbReference>
<dbReference type="AlphaFoldDB" id="A0A7C9R833"/>
<evidence type="ECO:0000256" key="1">
    <source>
        <dbReference type="ARBA" id="ARBA00004651"/>
    </source>
</evidence>
<dbReference type="GO" id="GO:0004190">
    <property type="term" value="F:aspartic-type endopeptidase activity"/>
    <property type="evidence" value="ECO:0007669"/>
    <property type="project" value="InterPro"/>
</dbReference>
<evidence type="ECO:0000256" key="2">
    <source>
        <dbReference type="ARBA" id="ARBA00022475"/>
    </source>
</evidence>
<evidence type="ECO:0000256" key="6">
    <source>
        <dbReference type="SAM" id="Phobius"/>
    </source>
</evidence>
<comment type="subcellular location">
    <subcellularLocation>
        <location evidence="1">Cell membrane</location>
        <topology evidence="1">Multi-pass membrane protein</topology>
    </subcellularLocation>
</comment>
<feature type="transmembrane region" description="Helical" evidence="6">
    <location>
        <begin position="27"/>
        <end position="45"/>
    </location>
</feature>
<evidence type="ECO:0000256" key="4">
    <source>
        <dbReference type="ARBA" id="ARBA00022989"/>
    </source>
</evidence>
<dbReference type="InterPro" id="IPR052218">
    <property type="entry name" value="Preflagellin_Peptidase"/>
</dbReference>
<keyword evidence="9" id="KW-1185">Reference proteome</keyword>
<dbReference type="Proteomes" id="UP000481252">
    <property type="component" value="Unassembled WGS sequence"/>
</dbReference>
<dbReference type="Gene3D" id="1.20.120.1220">
    <property type="match status" value="1"/>
</dbReference>
<protein>
    <submittedName>
        <fullName evidence="8">Peptidase</fullName>
    </submittedName>
</protein>
<name>A0A7C9R833_9HYPH</name>